<keyword evidence="2" id="KW-1185">Reference proteome</keyword>
<evidence type="ECO:0000313" key="1">
    <source>
        <dbReference type="EMBL" id="KAK7491767.1"/>
    </source>
</evidence>
<dbReference type="AlphaFoldDB" id="A0ABD0KXE5"/>
<dbReference type="Proteomes" id="UP001519460">
    <property type="component" value="Unassembled WGS sequence"/>
</dbReference>
<gene>
    <name evidence="1" type="ORF">BaRGS_00017023</name>
</gene>
<dbReference type="EMBL" id="JACVVK020000111">
    <property type="protein sequence ID" value="KAK7491767.1"/>
    <property type="molecule type" value="Genomic_DNA"/>
</dbReference>
<evidence type="ECO:0008006" key="3">
    <source>
        <dbReference type="Google" id="ProtNLM"/>
    </source>
</evidence>
<comment type="caution">
    <text evidence="1">The sequence shown here is derived from an EMBL/GenBank/DDBJ whole genome shotgun (WGS) entry which is preliminary data.</text>
</comment>
<evidence type="ECO:0000313" key="2">
    <source>
        <dbReference type="Proteomes" id="UP001519460"/>
    </source>
</evidence>
<proteinExistence type="predicted"/>
<name>A0ABD0KXE5_9CAEN</name>
<sequence length="92" mass="9979">MTSLTCETRNGPIVWLQKPAKDSDRVKKDETGTALQTLKSARAESTLVVGLVRVLITMPVFSCVRTGAEDSTLTFVSCGTATFPPANFTQVW</sequence>
<accession>A0ABD0KXE5</accession>
<organism evidence="1 2">
    <name type="scientific">Batillaria attramentaria</name>
    <dbReference type="NCBI Taxonomy" id="370345"/>
    <lineage>
        <taxon>Eukaryota</taxon>
        <taxon>Metazoa</taxon>
        <taxon>Spiralia</taxon>
        <taxon>Lophotrochozoa</taxon>
        <taxon>Mollusca</taxon>
        <taxon>Gastropoda</taxon>
        <taxon>Caenogastropoda</taxon>
        <taxon>Sorbeoconcha</taxon>
        <taxon>Cerithioidea</taxon>
        <taxon>Batillariidae</taxon>
        <taxon>Batillaria</taxon>
    </lineage>
</organism>
<protein>
    <recommendedName>
        <fullName evidence="3">Ig-like domain-containing protein</fullName>
    </recommendedName>
</protein>
<reference evidence="1 2" key="1">
    <citation type="journal article" date="2023" name="Sci. Data">
        <title>Genome assembly of the Korean intertidal mud-creeper Batillaria attramentaria.</title>
        <authorList>
            <person name="Patra A.K."/>
            <person name="Ho P.T."/>
            <person name="Jun S."/>
            <person name="Lee S.J."/>
            <person name="Kim Y."/>
            <person name="Won Y.J."/>
        </authorList>
    </citation>
    <scope>NUCLEOTIDE SEQUENCE [LARGE SCALE GENOMIC DNA]</scope>
    <source>
        <strain evidence="1">Wonlab-2016</strain>
    </source>
</reference>